<evidence type="ECO:0000256" key="5">
    <source>
        <dbReference type="ARBA" id="ARBA00022771"/>
    </source>
</evidence>
<feature type="domain" description="PHD-type" evidence="13">
    <location>
        <begin position="348"/>
        <end position="468"/>
    </location>
</feature>
<feature type="domain" description="RING-type" evidence="11">
    <location>
        <begin position="34"/>
        <end position="72"/>
    </location>
</feature>
<dbReference type="InterPro" id="IPR001841">
    <property type="entry name" value="Znf_RING"/>
</dbReference>
<feature type="domain" description="BRCT" evidence="12">
    <location>
        <begin position="510"/>
        <end position="595"/>
    </location>
</feature>
<dbReference type="SMART" id="SM00292">
    <property type="entry name" value="BRCT"/>
    <property type="match status" value="2"/>
</dbReference>
<dbReference type="PANTHER" id="PTHR13763:SF9">
    <property type="entry name" value="BRCA1-ASSOCIATED RING DOMAIN PROTEIN 1"/>
    <property type="match status" value="1"/>
</dbReference>
<dbReference type="GO" id="GO:0005634">
    <property type="term" value="C:nucleus"/>
    <property type="evidence" value="ECO:0007669"/>
    <property type="project" value="UniProtKB-SubCell"/>
</dbReference>
<keyword evidence="7" id="KW-0234">DNA repair</keyword>
<comment type="subcellular location">
    <subcellularLocation>
        <location evidence="1">Nucleus</location>
    </subcellularLocation>
</comment>
<evidence type="ECO:0000256" key="4">
    <source>
        <dbReference type="ARBA" id="ARBA00022763"/>
    </source>
</evidence>
<protein>
    <recommendedName>
        <fullName evidence="15">RING-type E3 ubiquitin transferase BRCA1</fullName>
    </recommendedName>
</protein>
<dbReference type="PANTHER" id="PTHR13763">
    <property type="entry name" value="BREAST CANCER TYPE 1 SUSCEPTIBILITY PROTEIN BRCA1"/>
    <property type="match status" value="1"/>
</dbReference>
<evidence type="ECO:0000256" key="7">
    <source>
        <dbReference type="ARBA" id="ARBA00023204"/>
    </source>
</evidence>
<dbReference type="SUPFAM" id="SSF57850">
    <property type="entry name" value="RING/U-box"/>
    <property type="match status" value="1"/>
</dbReference>
<dbReference type="InterPro" id="IPR001357">
    <property type="entry name" value="BRCT_dom"/>
</dbReference>
<dbReference type="EMBL" id="OIVN01003183">
    <property type="protein sequence ID" value="SPD09353.1"/>
    <property type="molecule type" value="Genomic_DNA"/>
</dbReference>
<dbReference type="GO" id="GO:0004842">
    <property type="term" value="F:ubiquitin-protein transferase activity"/>
    <property type="evidence" value="ECO:0007669"/>
    <property type="project" value="TreeGrafter"/>
</dbReference>
<dbReference type="Pfam" id="PF13923">
    <property type="entry name" value="zf-C3HC4_2"/>
    <property type="match status" value="1"/>
</dbReference>
<keyword evidence="4" id="KW-0227">DNA damage</keyword>
<proteinExistence type="predicted"/>
<dbReference type="Gene3D" id="3.40.50.10190">
    <property type="entry name" value="BRCT domain"/>
    <property type="match status" value="2"/>
</dbReference>
<organism evidence="14">
    <name type="scientific">Fagus sylvatica</name>
    <name type="common">Beechnut</name>
    <dbReference type="NCBI Taxonomy" id="28930"/>
    <lineage>
        <taxon>Eukaryota</taxon>
        <taxon>Viridiplantae</taxon>
        <taxon>Streptophyta</taxon>
        <taxon>Embryophyta</taxon>
        <taxon>Tracheophyta</taxon>
        <taxon>Spermatophyta</taxon>
        <taxon>Magnoliopsida</taxon>
        <taxon>eudicotyledons</taxon>
        <taxon>Gunneridae</taxon>
        <taxon>Pentapetalae</taxon>
        <taxon>rosids</taxon>
        <taxon>fabids</taxon>
        <taxon>Fagales</taxon>
        <taxon>Fagaceae</taxon>
        <taxon>Fagus</taxon>
    </lineage>
</organism>
<evidence type="ECO:0000256" key="2">
    <source>
        <dbReference type="ARBA" id="ARBA00022723"/>
    </source>
</evidence>
<evidence type="ECO:0000256" key="8">
    <source>
        <dbReference type="ARBA" id="ARBA00023242"/>
    </source>
</evidence>
<evidence type="ECO:0000313" key="14">
    <source>
        <dbReference type="EMBL" id="SPD09353.1"/>
    </source>
</evidence>
<evidence type="ECO:0000259" key="12">
    <source>
        <dbReference type="PROSITE" id="PS50172"/>
    </source>
</evidence>
<evidence type="ECO:0008006" key="15">
    <source>
        <dbReference type="Google" id="ProtNLM"/>
    </source>
</evidence>
<evidence type="ECO:0000256" key="10">
    <source>
        <dbReference type="SAM" id="MobiDB-lite"/>
    </source>
</evidence>
<dbReference type="GO" id="GO:0045944">
    <property type="term" value="P:positive regulation of transcription by RNA polymerase II"/>
    <property type="evidence" value="ECO:0007669"/>
    <property type="project" value="TreeGrafter"/>
</dbReference>
<keyword evidence="6" id="KW-0862">Zinc</keyword>
<evidence type="ECO:0000256" key="9">
    <source>
        <dbReference type="PROSITE-ProRule" id="PRU00175"/>
    </source>
</evidence>
<dbReference type="PROSITE" id="PS51805">
    <property type="entry name" value="EPHD"/>
    <property type="match status" value="1"/>
</dbReference>
<reference evidence="14" key="1">
    <citation type="submission" date="2018-02" db="EMBL/GenBank/DDBJ databases">
        <authorList>
            <person name="Cohen D.B."/>
            <person name="Kent A.D."/>
        </authorList>
    </citation>
    <scope>NUCLEOTIDE SEQUENCE</scope>
</reference>
<dbReference type="InterPro" id="IPR034732">
    <property type="entry name" value="EPHD"/>
</dbReference>
<dbReference type="CDD" id="cd17734">
    <property type="entry name" value="BRCT_Bard1_rpt1"/>
    <property type="match status" value="1"/>
</dbReference>
<dbReference type="InterPro" id="IPR001965">
    <property type="entry name" value="Znf_PHD"/>
</dbReference>
<dbReference type="Gene3D" id="3.30.40.10">
    <property type="entry name" value="Zinc/RING finger domain, C3HC4 (zinc finger)"/>
    <property type="match status" value="2"/>
</dbReference>
<sequence>MPHSSMSSGTTTTSSRLLNPCLLHYHKLALELNCPLCLNLLEKPMLLPCNHIFCNSCIPISAHLKSECPVCKAQYFNKDLRTAPFMENLVTIYRGLEATFSANLLQPVSTDSGRVLEQRQASLYTDNFSKEPLEVVQGDKSCSGQSIFSLTSNKRVQVPLNLNCSVEAGVSKNEKFEKHNSPIGGKGGREGDKFDAAVNTNPPPHSSPIGPGDHQECRGVEIEMNQVAQSLQDSPPSFGESKGSDDDSCDRSSQQSPENSLNKRAINKNYEDRIRQLRHERSASETEDGYLRNIKRQKKLNYGLSELTQPFVSHSEVVVTPNSELELESRVPPVAPRQPVSDGSFMRKNICAFCQSSKVSQTTGPMLHYANGKLVVGDEATRSNVIHVHTICIDWAPQVYFVNETVKNLKPEVARGAKLKCSSCGRKGAALGCYVKSCRKSYHVTCAAEIPNCRWDNENFLMLCPAHSSVKFPNDKSESGKQVLKDHPMPIQRAPQHRWVAPPNGAKEWVLCGSALSTEERILVVKFASMCGATVTKLWRPNVTHVIAAIDAQGACTRTLKVLMALLNGRWILKIDWIKACMEAMQPVKEEPYEVSLDNHGCRDGPKTGRLMALNNAPKLFNGLKFYFTGDFVPGYEENLQNLVITAGGTILKSKEELVPQNCDGQAAPKILVVYNLDSPQGCKVGEEVDILWKRLTEAQDVSANIGSQVIGHTWLLESIAACQLQPLFSPGL</sequence>
<evidence type="ECO:0000256" key="1">
    <source>
        <dbReference type="ARBA" id="ARBA00004123"/>
    </source>
</evidence>
<gene>
    <name evidence="14" type="ORF">FSB_LOCUS37235</name>
</gene>
<dbReference type="GO" id="GO:0000724">
    <property type="term" value="P:double-strand break repair via homologous recombination"/>
    <property type="evidence" value="ECO:0007669"/>
    <property type="project" value="TreeGrafter"/>
</dbReference>
<accession>A0A2N9HC83</accession>
<keyword evidence="3" id="KW-0677">Repeat</keyword>
<evidence type="ECO:0000259" key="13">
    <source>
        <dbReference type="PROSITE" id="PS51805"/>
    </source>
</evidence>
<dbReference type="InterPro" id="IPR013083">
    <property type="entry name" value="Znf_RING/FYVE/PHD"/>
</dbReference>
<dbReference type="SMART" id="SM00184">
    <property type="entry name" value="RING"/>
    <property type="match status" value="1"/>
</dbReference>
<dbReference type="InterPro" id="IPR031099">
    <property type="entry name" value="BRCA1-associated"/>
</dbReference>
<dbReference type="GO" id="GO:0008270">
    <property type="term" value="F:zinc ion binding"/>
    <property type="evidence" value="ECO:0007669"/>
    <property type="project" value="UniProtKB-KW"/>
</dbReference>
<dbReference type="PROSITE" id="PS00518">
    <property type="entry name" value="ZF_RING_1"/>
    <property type="match status" value="1"/>
</dbReference>
<evidence type="ECO:0000256" key="3">
    <source>
        <dbReference type="ARBA" id="ARBA00022737"/>
    </source>
</evidence>
<dbReference type="PROSITE" id="PS50172">
    <property type="entry name" value="BRCT"/>
    <property type="match status" value="2"/>
</dbReference>
<keyword evidence="8" id="KW-0539">Nucleus</keyword>
<dbReference type="SMART" id="SM00249">
    <property type="entry name" value="PHD"/>
    <property type="match status" value="1"/>
</dbReference>
<dbReference type="PROSITE" id="PS50089">
    <property type="entry name" value="ZF_RING_2"/>
    <property type="match status" value="1"/>
</dbReference>
<keyword evidence="5 9" id="KW-0863">Zinc-finger</keyword>
<feature type="region of interest" description="Disordered" evidence="10">
    <location>
        <begin position="231"/>
        <end position="269"/>
    </location>
</feature>
<dbReference type="Pfam" id="PF00533">
    <property type="entry name" value="BRCT"/>
    <property type="match status" value="1"/>
</dbReference>
<name>A0A2N9HC83_FAGSY</name>
<dbReference type="Pfam" id="PF13771">
    <property type="entry name" value="zf-HC5HC2H"/>
    <property type="match status" value="1"/>
</dbReference>
<dbReference type="FunFam" id="3.40.50.10190:FF:000006">
    <property type="entry name" value="Breast cancer type 1 susceptibility protein homolog"/>
    <property type="match status" value="1"/>
</dbReference>
<feature type="domain" description="BRCT" evidence="12">
    <location>
        <begin position="616"/>
        <end position="720"/>
    </location>
</feature>
<dbReference type="SUPFAM" id="SSF52113">
    <property type="entry name" value="BRCT domain"/>
    <property type="match status" value="2"/>
</dbReference>
<dbReference type="InterPro" id="IPR036420">
    <property type="entry name" value="BRCT_dom_sf"/>
</dbReference>
<feature type="region of interest" description="Disordered" evidence="10">
    <location>
        <begin position="175"/>
        <end position="216"/>
    </location>
</feature>
<keyword evidence="2" id="KW-0479">Metal-binding</keyword>
<dbReference type="InterPro" id="IPR017907">
    <property type="entry name" value="Znf_RING_CS"/>
</dbReference>
<evidence type="ECO:0000256" key="6">
    <source>
        <dbReference type="ARBA" id="ARBA00022833"/>
    </source>
</evidence>
<dbReference type="AlphaFoldDB" id="A0A2N9HC83"/>
<evidence type="ECO:0000259" key="11">
    <source>
        <dbReference type="PROSITE" id="PS50089"/>
    </source>
</evidence>
<dbReference type="FunFam" id="3.30.40.10:FF:000310">
    <property type="entry name" value="Breast cancer associated RING 1"/>
    <property type="match status" value="1"/>
</dbReference>